<name>A0A5B0MS26_PUCGR</name>
<evidence type="ECO:0000313" key="3">
    <source>
        <dbReference type="Proteomes" id="UP000325313"/>
    </source>
</evidence>
<protein>
    <submittedName>
        <fullName evidence="2">Uncharacterized protein</fullName>
    </submittedName>
</protein>
<evidence type="ECO:0000256" key="1">
    <source>
        <dbReference type="SAM" id="MobiDB-lite"/>
    </source>
</evidence>
<sequence length="538" mass="62929">MRRFITRTITITTTTTQEPQLSELEKLRPSRLTKYLPVTNPLWYIDQIRATNKRLNRAFTKTQLLQLIKQANNNNHFNKNTPKQSLISFILFEHWALTNPAQIPVDQSFKSLLRNFRSNQQTHPLTSQETFLLRLERTTTPSKNNLVDRLARAHNVTISLSLQQEQLTVFGQMKDRLKFWTDFERTRRTIHKQLVHLPPQKELSSITLNHLGELANCYLEQTEEHAQARSNVKSSHYLKAKDPSSPLLDQSLLIPCPPPPPLGQHLDEQDRLIHHLRSFWTSNFIAPSRKTSQFIFLKSSRHPIKSRILSKKQQQQQHQAIENETEEREREIEEERQTEVYVSFDPTKHQQQATDPVRKEEDPESTLTTYEVIRKRPNKDHLLDLDQDQENKEEEEVVDKVVKRRMVILRPHQSTDLMVEVEERIRLDVEPGHFRAAKILEPEERDTEQTGDQRTPSCSSHREKYLLLRRAGSRLLSSPVNQDLHKDCVELPQENLVQSSPRLVSVIHSSVDTLVPRDRILGQLVSHHHHHIKFSPSS</sequence>
<feature type="compositionally biased region" description="Polar residues" evidence="1">
    <location>
        <begin position="450"/>
        <end position="459"/>
    </location>
</feature>
<evidence type="ECO:0000313" key="2">
    <source>
        <dbReference type="EMBL" id="KAA1078938.1"/>
    </source>
</evidence>
<feature type="region of interest" description="Disordered" evidence="1">
    <location>
        <begin position="307"/>
        <end position="367"/>
    </location>
</feature>
<proteinExistence type="predicted"/>
<feature type="compositionally biased region" description="Basic and acidic residues" evidence="1">
    <location>
        <begin position="327"/>
        <end position="338"/>
    </location>
</feature>
<organism evidence="2 3">
    <name type="scientific">Puccinia graminis f. sp. tritici</name>
    <dbReference type="NCBI Taxonomy" id="56615"/>
    <lineage>
        <taxon>Eukaryota</taxon>
        <taxon>Fungi</taxon>
        <taxon>Dikarya</taxon>
        <taxon>Basidiomycota</taxon>
        <taxon>Pucciniomycotina</taxon>
        <taxon>Pucciniomycetes</taxon>
        <taxon>Pucciniales</taxon>
        <taxon>Pucciniaceae</taxon>
        <taxon>Puccinia</taxon>
    </lineage>
</organism>
<dbReference type="AlphaFoldDB" id="A0A5B0MS26"/>
<accession>A0A5B0MS26</accession>
<dbReference type="Proteomes" id="UP000325313">
    <property type="component" value="Unassembled WGS sequence"/>
</dbReference>
<gene>
    <name evidence="2" type="ORF">PGTUg99_007123</name>
</gene>
<comment type="caution">
    <text evidence="2">The sequence shown here is derived from an EMBL/GenBank/DDBJ whole genome shotgun (WGS) entry which is preliminary data.</text>
</comment>
<reference evidence="2 3" key="1">
    <citation type="submission" date="2019-05" db="EMBL/GenBank/DDBJ databases">
        <title>Emergence of the Ug99 lineage of the wheat stem rust pathogen through somatic hybridization.</title>
        <authorList>
            <person name="Li F."/>
            <person name="Upadhyaya N.M."/>
            <person name="Sperschneider J."/>
            <person name="Matny O."/>
            <person name="Nguyen-Phuc H."/>
            <person name="Mago R."/>
            <person name="Raley C."/>
            <person name="Miller M.E."/>
            <person name="Silverstein K.A.T."/>
            <person name="Henningsen E."/>
            <person name="Hirsch C.D."/>
            <person name="Visser B."/>
            <person name="Pretorius Z.A."/>
            <person name="Steffenson B.J."/>
            <person name="Schwessinger B."/>
            <person name="Dodds P.N."/>
            <person name="Figueroa M."/>
        </authorList>
    </citation>
    <scope>NUCLEOTIDE SEQUENCE [LARGE SCALE GENOMIC DNA]</scope>
    <source>
        <strain evidence="2 3">Ug99</strain>
    </source>
</reference>
<dbReference type="EMBL" id="VDEP01000445">
    <property type="protein sequence ID" value="KAA1078938.1"/>
    <property type="molecule type" value="Genomic_DNA"/>
</dbReference>
<feature type="region of interest" description="Disordered" evidence="1">
    <location>
        <begin position="441"/>
        <end position="461"/>
    </location>
</feature>